<dbReference type="EMBL" id="JAINUF010000006">
    <property type="protein sequence ID" value="KAJ8357199.1"/>
    <property type="molecule type" value="Genomic_DNA"/>
</dbReference>
<evidence type="ECO:0000313" key="3">
    <source>
        <dbReference type="Proteomes" id="UP001152622"/>
    </source>
</evidence>
<proteinExistence type="predicted"/>
<reference evidence="2" key="1">
    <citation type="journal article" date="2023" name="Science">
        <title>Genome structures resolve the early diversification of teleost fishes.</title>
        <authorList>
            <person name="Parey E."/>
            <person name="Louis A."/>
            <person name="Montfort J."/>
            <person name="Bouchez O."/>
            <person name="Roques C."/>
            <person name="Iampietro C."/>
            <person name="Lluch J."/>
            <person name="Castinel A."/>
            <person name="Donnadieu C."/>
            <person name="Desvignes T."/>
            <person name="Floi Bucao C."/>
            <person name="Jouanno E."/>
            <person name="Wen M."/>
            <person name="Mejri S."/>
            <person name="Dirks R."/>
            <person name="Jansen H."/>
            <person name="Henkel C."/>
            <person name="Chen W.J."/>
            <person name="Zahm M."/>
            <person name="Cabau C."/>
            <person name="Klopp C."/>
            <person name="Thompson A.W."/>
            <person name="Robinson-Rechavi M."/>
            <person name="Braasch I."/>
            <person name="Lecointre G."/>
            <person name="Bobe J."/>
            <person name="Postlethwait J.H."/>
            <person name="Berthelot C."/>
            <person name="Roest Crollius H."/>
            <person name="Guiguen Y."/>
        </authorList>
    </citation>
    <scope>NUCLEOTIDE SEQUENCE</scope>
    <source>
        <strain evidence="2">WJC10195</strain>
    </source>
</reference>
<keyword evidence="3" id="KW-1185">Reference proteome</keyword>
<dbReference type="AlphaFoldDB" id="A0A9Q1FFA9"/>
<protein>
    <submittedName>
        <fullName evidence="2">Uncharacterized protein</fullName>
    </submittedName>
</protein>
<feature type="compositionally biased region" description="Pro residues" evidence="1">
    <location>
        <begin position="111"/>
        <end position="120"/>
    </location>
</feature>
<feature type="region of interest" description="Disordered" evidence="1">
    <location>
        <begin position="101"/>
        <end position="124"/>
    </location>
</feature>
<gene>
    <name evidence="2" type="ORF">SKAU_G00199930</name>
</gene>
<evidence type="ECO:0000256" key="1">
    <source>
        <dbReference type="SAM" id="MobiDB-lite"/>
    </source>
</evidence>
<dbReference type="Proteomes" id="UP001152622">
    <property type="component" value="Chromosome 6"/>
</dbReference>
<name>A0A9Q1FFA9_SYNKA</name>
<sequence>MGRRGPCPYTLVLVGGLWSTADVEQALTDTARELLLSGGRKCLKTTKLGVKAQRDRWRLATTSGQGQESPLPSLSFGHMIPARLHLRTLALVCTANTQADRPSTATVRSPSPFPTMPPVPGRAHSEAASGFASVGPRVHLGGFDAGAFVLRRVTGGGGGPPLSAGGAHPRTAFPGTSASHLQALWLTQTRAWLRK</sequence>
<organism evidence="2 3">
    <name type="scientific">Synaphobranchus kaupii</name>
    <name type="common">Kaup's arrowtooth eel</name>
    <dbReference type="NCBI Taxonomy" id="118154"/>
    <lineage>
        <taxon>Eukaryota</taxon>
        <taxon>Metazoa</taxon>
        <taxon>Chordata</taxon>
        <taxon>Craniata</taxon>
        <taxon>Vertebrata</taxon>
        <taxon>Euteleostomi</taxon>
        <taxon>Actinopterygii</taxon>
        <taxon>Neopterygii</taxon>
        <taxon>Teleostei</taxon>
        <taxon>Anguilliformes</taxon>
        <taxon>Synaphobranchidae</taxon>
        <taxon>Synaphobranchus</taxon>
    </lineage>
</organism>
<accession>A0A9Q1FFA9</accession>
<comment type="caution">
    <text evidence="2">The sequence shown here is derived from an EMBL/GenBank/DDBJ whole genome shotgun (WGS) entry which is preliminary data.</text>
</comment>
<evidence type="ECO:0000313" key="2">
    <source>
        <dbReference type="EMBL" id="KAJ8357199.1"/>
    </source>
</evidence>